<evidence type="ECO:0000313" key="2">
    <source>
        <dbReference type="Proteomes" id="UP001230220"/>
    </source>
</evidence>
<proteinExistence type="predicted"/>
<dbReference type="RefSeq" id="WP_307412023.1">
    <property type="nucleotide sequence ID" value="NZ_JAUSUR010000010.1"/>
</dbReference>
<protein>
    <submittedName>
        <fullName evidence="1">Uncharacterized protein</fullName>
    </submittedName>
</protein>
<gene>
    <name evidence="1" type="ORF">J2S15_003987</name>
</gene>
<name>A0ABU0E8J8_9FIRM</name>
<comment type="caution">
    <text evidence="1">The sequence shown here is derived from an EMBL/GenBank/DDBJ whole genome shotgun (WGS) entry which is preliminary data.</text>
</comment>
<reference evidence="1 2" key="1">
    <citation type="submission" date="2023-07" db="EMBL/GenBank/DDBJ databases">
        <title>Genomic Encyclopedia of Type Strains, Phase IV (KMG-IV): sequencing the most valuable type-strain genomes for metagenomic binning, comparative biology and taxonomic classification.</title>
        <authorList>
            <person name="Goeker M."/>
        </authorList>
    </citation>
    <scope>NUCLEOTIDE SEQUENCE [LARGE SCALE GENOMIC DNA]</scope>
    <source>
        <strain evidence="1 2">DSM 16784</strain>
    </source>
</reference>
<accession>A0ABU0E8J8</accession>
<organism evidence="1 2">
    <name type="scientific">Breznakia pachnodae</name>
    <dbReference type="NCBI Taxonomy" id="265178"/>
    <lineage>
        <taxon>Bacteria</taxon>
        <taxon>Bacillati</taxon>
        <taxon>Bacillota</taxon>
        <taxon>Erysipelotrichia</taxon>
        <taxon>Erysipelotrichales</taxon>
        <taxon>Erysipelotrichaceae</taxon>
        <taxon>Breznakia</taxon>
    </lineage>
</organism>
<dbReference type="Proteomes" id="UP001230220">
    <property type="component" value="Unassembled WGS sequence"/>
</dbReference>
<sequence>MNNEKSRTILDFVSEAGRKKIGNHLFIEASKELEEHLEFSKQKILDIETVKIKIDCYVYPIISKYYISFFSEHTIWLAVNTVYRPFINKKWKKVKKMPKVTLGMIIDEMIKVST</sequence>
<keyword evidence="2" id="KW-1185">Reference proteome</keyword>
<dbReference type="EMBL" id="JAUSUR010000010">
    <property type="protein sequence ID" value="MDQ0363226.1"/>
    <property type="molecule type" value="Genomic_DNA"/>
</dbReference>
<evidence type="ECO:0000313" key="1">
    <source>
        <dbReference type="EMBL" id="MDQ0363226.1"/>
    </source>
</evidence>